<evidence type="ECO:0000313" key="1">
    <source>
        <dbReference type="EMBL" id="KAJ8031242.1"/>
    </source>
</evidence>
<comment type="caution">
    <text evidence="1">The sequence shown here is derived from an EMBL/GenBank/DDBJ whole genome shotgun (WGS) entry which is preliminary data.</text>
</comment>
<dbReference type="PANTHER" id="PTHR33053:SF24">
    <property type="entry name" value="TRANSPOSASE DOMAIN-CONTAINING PROTEIN"/>
    <property type="match status" value="1"/>
</dbReference>
<dbReference type="EMBL" id="JAIZAY010000013">
    <property type="protein sequence ID" value="KAJ8031242.1"/>
    <property type="molecule type" value="Genomic_DNA"/>
</dbReference>
<protein>
    <submittedName>
        <fullName evidence="1">Uncharacterized protein</fullName>
    </submittedName>
</protein>
<dbReference type="OrthoDB" id="6359149at2759"/>
<dbReference type="Proteomes" id="UP001152320">
    <property type="component" value="Chromosome 13"/>
</dbReference>
<dbReference type="AlphaFoldDB" id="A0A9Q1H164"/>
<proteinExistence type="predicted"/>
<organism evidence="1 2">
    <name type="scientific">Holothuria leucospilota</name>
    <name type="common">Black long sea cucumber</name>
    <name type="synonym">Mertensiothuria leucospilota</name>
    <dbReference type="NCBI Taxonomy" id="206669"/>
    <lineage>
        <taxon>Eukaryota</taxon>
        <taxon>Metazoa</taxon>
        <taxon>Echinodermata</taxon>
        <taxon>Eleutherozoa</taxon>
        <taxon>Echinozoa</taxon>
        <taxon>Holothuroidea</taxon>
        <taxon>Aspidochirotacea</taxon>
        <taxon>Aspidochirotida</taxon>
        <taxon>Holothuriidae</taxon>
        <taxon>Holothuria</taxon>
    </lineage>
</organism>
<evidence type="ECO:0000313" key="2">
    <source>
        <dbReference type="Proteomes" id="UP001152320"/>
    </source>
</evidence>
<name>A0A9Q1H164_HOLLE</name>
<keyword evidence="2" id="KW-1185">Reference proteome</keyword>
<sequence length="91" mass="10627">MLQRALIKKVKYHTGYSGCHRCIQRGVWLDKVTFPETNATLRTDPPFTSMMDEKHHLGTPLSRMNIGMVTSFPLDYMHVVCLGVMRRWLKF</sequence>
<accession>A0A9Q1H164</accession>
<gene>
    <name evidence="1" type="ORF">HOLleu_27913</name>
</gene>
<reference evidence="1" key="1">
    <citation type="submission" date="2021-10" db="EMBL/GenBank/DDBJ databases">
        <title>Tropical sea cucumber genome reveals ecological adaptation and Cuvierian tubules defense mechanism.</title>
        <authorList>
            <person name="Chen T."/>
        </authorList>
    </citation>
    <scope>NUCLEOTIDE SEQUENCE</scope>
    <source>
        <strain evidence="1">Nanhai2018</strain>
        <tissue evidence="1">Muscle</tissue>
    </source>
</reference>
<dbReference type="PANTHER" id="PTHR33053">
    <property type="entry name" value="PROTEIN, PUTATIVE-RELATED"/>
    <property type="match status" value="1"/>
</dbReference>